<gene>
    <name evidence="1" type="ORF">DCP75_07520</name>
</gene>
<dbReference type="AlphaFoldDB" id="A0A3C1KLM0"/>
<evidence type="ECO:0000313" key="2">
    <source>
        <dbReference type="Proteomes" id="UP000259273"/>
    </source>
</evidence>
<accession>A0A3C1KLM0</accession>
<proteinExistence type="predicted"/>
<protein>
    <submittedName>
        <fullName evidence="1">Uncharacterized protein</fullName>
    </submittedName>
</protein>
<reference evidence="1 2" key="1">
    <citation type="journal article" date="2018" name="Nat. Biotechnol.">
        <title>A standardized bacterial taxonomy based on genome phylogeny substantially revises the tree of life.</title>
        <authorList>
            <person name="Parks D.H."/>
            <person name="Chuvochina M."/>
            <person name="Waite D.W."/>
            <person name="Rinke C."/>
            <person name="Skarshewski A."/>
            <person name="Chaumeil P.A."/>
            <person name="Hugenholtz P."/>
        </authorList>
    </citation>
    <scope>NUCLEOTIDE SEQUENCE [LARGE SCALE GENOMIC DNA]</scope>
    <source>
        <strain evidence="1">UBA9158</strain>
    </source>
</reference>
<name>A0A3C1KLM0_9GAMM</name>
<comment type="caution">
    <text evidence="1">The sequence shown here is derived from an EMBL/GenBank/DDBJ whole genome shotgun (WGS) entry which is preliminary data.</text>
</comment>
<dbReference type="EMBL" id="DMND01000104">
    <property type="protein sequence ID" value="HAN27555.1"/>
    <property type="molecule type" value="Genomic_DNA"/>
</dbReference>
<dbReference type="Proteomes" id="UP000259273">
    <property type="component" value="Unassembled WGS sequence"/>
</dbReference>
<sequence length="101" mass="11122">MNTLLEHITERLDSLFAQLAEGLDAPPAQRLRLEGLLEAAVLLGGASEDELTALLSSRYQAAFSRTPQDDFGAQWRQLFPFPQIPAMQQRAPVVPSTSDDL</sequence>
<evidence type="ECO:0000313" key="1">
    <source>
        <dbReference type="EMBL" id="HAN27555.1"/>
    </source>
</evidence>
<organism evidence="1 2">
    <name type="scientific">Haliea salexigens</name>
    <dbReference type="NCBI Taxonomy" id="287487"/>
    <lineage>
        <taxon>Bacteria</taxon>
        <taxon>Pseudomonadati</taxon>
        <taxon>Pseudomonadota</taxon>
        <taxon>Gammaproteobacteria</taxon>
        <taxon>Cellvibrionales</taxon>
        <taxon>Halieaceae</taxon>
        <taxon>Haliea</taxon>
    </lineage>
</organism>